<reference evidence="2" key="1">
    <citation type="journal article" date="2023" name="Nat. Commun.">
        <title>Diploid and tetraploid genomes of Acorus and the evolution of monocots.</title>
        <authorList>
            <person name="Ma L."/>
            <person name="Liu K.W."/>
            <person name="Li Z."/>
            <person name="Hsiao Y.Y."/>
            <person name="Qi Y."/>
            <person name="Fu T."/>
            <person name="Tang G.D."/>
            <person name="Zhang D."/>
            <person name="Sun W.H."/>
            <person name="Liu D.K."/>
            <person name="Li Y."/>
            <person name="Chen G.Z."/>
            <person name="Liu X.D."/>
            <person name="Liao X.Y."/>
            <person name="Jiang Y.T."/>
            <person name="Yu X."/>
            <person name="Hao Y."/>
            <person name="Huang J."/>
            <person name="Zhao X.W."/>
            <person name="Ke S."/>
            <person name="Chen Y.Y."/>
            <person name="Wu W.L."/>
            <person name="Hsu J.L."/>
            <person name="Lin Y.F."/>
            <person name="Huang M.D."/>
            <person name="Li C.Y."/>
            <person name="Huang L."/>
            <person name="Wang Z.W."/>
            <person name="Zhao X."/>
            <person name="Zhong W.Y."/>
            <person name="Peng D.H."/>
            <person name="Ahmad S."/>
            <person name="Lan S."/>
            <person name="Zhang J.S."/>
            <person name="Tsai W.C."/>
            <person name="Van de Peer Y."/>
            <person name="Liu Z.J."/>
        </authorList>
    </citation>
    <scope>NUCLEOTIDE SEQUENCE</scope>
    <source>
        <strain evidence="2">CP</strain>
    </source>
</reference>
<protein>
    <submittedName>
        <fullName evidence="2">Uncharacterized protein</fullName>
    </submittedName>
</protein>
<evidence type="ECO:0000313" key="3">
    <source>
        <dbReference type="Proteomes" id="UP001180020"/>
    </source>
</evidence>
<feature type="compositionally biased region" description="Polar residues" evidence="1">
    <location>
        <begin position="86"/>
        <end position="100"/>
    </location>
</feature>
<keyword evidence="3" id="KW-1185">Reference proteome</keyword>
<feature type="compositionally biased region" description="Polar residues" evidence="1">
    <location>
        <begin position="112"/>
        <end position="128"/>
    </location>
</feature>
<sequence length="128" mass="14503">MNGMTIRDCYKRLLHKIAFNILTSIPKMQFQAELVDIIVSNYNPDRDYPPRIQNPSHPPKLRSSLKPNHPPQGIKRNKFKSDGFDSLSNRPSFINNNSKHAPQKSPPDAAKKSSNIHVRVDSSTDVEA</sequence>
<evidence type="ECO:0000256" key="1">
    <source>
        <dbReference type="SAM" id="MobiDB-lite"/>
    </source>
</evidence>
<evidence type="ECO:0000313" key="2">
    <source>
        <dbReference type="EMBL" id="KAK1322883.1"/>
    </source>
</evidence>
<organism evidence="2 3">
    <name type="scientific">Acorus calamus</name>
    <name type="common">Sweet flag</name>
    <dbReference type="NCBI Taxonomy" id="4465"/>
    <lineage>
        <taxon>Eukaryota</taxon>
        <taxon>Viridiplantae</taxon>
        <taxon>Streptophyta</taxon>
        <taxon>Embryophyta</taxon>
        <taxon>Tracheophyta</taxon>
        <taxon>Spermatophyta</taxon>
        <taxon>Magnoliopsida</taxon>
        <taxon>Liliopsida</taxon>
        <taxon>Acoraceae</taxon>
        <taxon>Acorus</taxon>
    </lineage>
</organism>
<proteinExistence type="predicted"/>
<dbReference type="AlphaFoldDB" id="A0AAV9FEQ9"/>
<feature type="region of interest" description="Disordered" evidence="1">
    <location>
        <begin position="44"/>
        <end position="128"/>
    </location>
</feature>
<accession>A0AAV9FEQ9</accession>
<name>A0AAV9FEQ9_ACOCL</name>
<gene>
    <name evidence="2" type="ORF">QJS10_CPA02g00894</name>
</gene>
<comment type="caution">
    <text evidence="2">The sequence shown here is derived from an EMBL/GenBank/DDBJ whole genome shotgun (WGS) entry which is preliminary data.</text>
</comment>
<reference evidence="2" key="2">
    <citation type="submission" date="2023-06" db="EMBL/GenBank/DDBJ databases">
        <authorList>
            <person name="Ma L."/>
            <person name="Liu K.-W."/>
            <person name="Li Z."/>
            <person name="Hsiao Y.-Y."/>
            <person name="Qi Y."/>
            <person name="Fu T."/>
            <person name="Tang G."/>
            <person name="Zhang D."/>
            <person name="Sun W.-H."/>
            <person name="Liu D.-K."/>
            <person name="Li Y."/>
            <person name="Chen G.-Z."/>
            <person name="Liu X.-D."/>
            <person name="Liao X.-Y."/>
            <person name="Jiang Y.-T."/>
            <person name="Yu X."/>
            <person name="Hao Y."/>
            <person name="Huang J."/>
            <person name="Zhao X.-W."/>
            <person name="Ke S."/>
            <person name="Chen Y.-Y."/>
            <person name="Wu W.-L."/>
            <person name="Hsu J.-L."/>
            <person name="Lin Y.-F."/>
            <person name="Huang M.-D."/>
            <person name="Li C.-Y."/>
            <person name="Huang L."/>
            <person name="Wang Z.-W."/>
            <person name="Zhao X."/>
            <person name="Zhong W.-Y."/>
            <person name="Peng D.-H."/>
            <person name="Ahmad S."/>
            <person name="Lan S."/>
            <person name="Zhang J.-S."/>
            <person name="Tsai W.-C."/>
            <person name="Van De Peer Y."/>
            <person name="Liu Z.-J."/>
        </authorList>
    </citation>
    <scope>NUCLEOTIDE SEQUENCE</scope>
    <source>
        <strain evidence="2">CP</strain>
        <tissue evidence="2">Leaves</tissue>
    </source>
</reference>
<dbReference type="EMBL" id="JAUJYO010000002">
    <property type="protein sequence ID" value="KAK1322883.1"/>
    <property type="molecule type" value="Genomic_DNA"/>
</dbReference>
<dbReference type="Proteomes" id="UP001180020">
    <property type="component" value="Unassembled WGS sequence"/>
</dbReference>